<dbReference type="InterPro" id="IPR036259">
    <property type="entry name" value="MFS_trans_sf"/>
</dbReference>
<keyword evidence="14" id="KW-1185">Reference proteome</keyword>
<evidence type="ECO:0000256" key="8">
    <source>
        <dbReference type="ARBA" id="ARBA00023065"/>
    </source>
</evidence>
<feature type="transmembrane region" description="Helical" evidence="12">
    <location>
        <begin position="98"/>
        <end position="118"/>
    </location>
</feature>
<dbReference type="CDD" id="cd17487">
    <property type="entry name" value="MFS_MFSD5_like"/>
    <property type="match status" value="1"/>
</dbReference>
<feature type="transmembrane region" description="Helical" evidence="12">
    <location>
        <begin position="162"/>
        <end position="183"/>
    </location>
</feature>
<reference evidence="13 14" key="1">
    <citation type="submission" date="2023-03" db="EMBL/GenBank/DDBJ databases">
        <title>High-quality genome of Scylla paramamosain provides insights in environmental adaptation.</title>
        <authorList>
            <person name="Zhang L."/>
        </authorList>
    </citation>
    <scope>NUCLEOTIDE SEQUENCE [LARGE SCALE GENOMIC DNA]</scope>
    <source>
        <strain evidence="13">LZ_2023a</strain>
        <tissue evidence="13">Muscle</tissue>
    </source>
</reference>
<keyword evidence="5" id="KW-1003">Cell membrane</keyword>
<comment type="function">
    <text evidence="1">Mediates high-affinity intracellular uptake of the rare oligo-element molybdenum.</text>
</comment>
<evidence type="ECO:0000256" key="3">
    <source>
        <dbReference type="ARBA" id="ARBA00021242"/>
    </source>
</evidence>
<protein>
    <recommendedName>
        <fullName evidence="3">Molybdate-anion transporter</fullName>
    </recommendedName>
    <alternativeName>
        <fullName evidence="10">Major facilitator superfamily domain-containing protein 5</fullName>
    </alternativeName>
    <alternativeName>
        <fullName evidence="11">Molybdate transporter 2 homolog</fullName>
    </alternativeName>
</protein>
<dbReference type="AlphaFoldDB" id="A0AAW0SV05"/>
<dbReference type="PANTHER" id="PTHR23516:SF1">
    <property type="entry name" value="MOLYBDATE-ANION TRANSPORTER"/>
    <property type="match status" value="1"/>
</dbReference>
<dbReference type="PANTHER" id="PTHR23516">
    <property type="entry name" value="SAM (S-ADENOSYL METHIONINE) TRANSPORTER"/>
    <property type="match status" value="1"/>
</dbReference>
<accession>A0AAW0SV05</accession>
<proteinExistence type="predicted"/>
<feature type="transmembrane region" description="Helical" evidence="12">
    <location>
        <begin position="57"/>
        <end position="77"/>
    </location>
</feature>
<evidence type="ECO:0000313" key="14">
    <source>
        <dbReference type="Proteomes" id="UP001487740"/>
    </source>
</evidence>
<feature type="transmembrane region" description="Helical" evidence="12">
    <location>
        <begin position="392"/>
        <end position="415"/>
    </location>
</feature>
<feature type="transmembrane region" description="Helical" evidence="12">
    <location>
        <begin position="253"/>
        <end position="273"/>
    </location>
</feature>
<feature type="transmembrane region" description="Helical" evidence="12">
    <location>
        <begin position="130"/>
        <end position="150"/>
    </location>
</feature>
<evidence type="ECO:0000256" key="11">
    <source>
        <dbReference type="ARBA" id="ARBA00032555"/>
    </source>
</evidence>
<keyword evidence="9 12" id="KW-0472">Membrane</keyword>
<gene>
    <name evidence="13" type="ORF">O3P69_009431</name>
</gene>
<feature type="transmembrane region" description="Helical" evidence="12">
    <location>
        <begin position="427"/>
        <end position="446"/>
    </location>
</feature>
<evidence type="ECO:0000256" key="4">
    <source>
        <dbReference type="ARBA" id="ARBA00022448"/>
    </source>
</evidence>
<dbReference type="GO" id="GO:0006811">
    <property type="term" value="P:monoatomic ion transport"/>
    <property type="evidence" value="ECO:0007669"/>
    <property type="project" value="UniProtKB-KW"/>
</dbReference>
<keyword evidence="7 12" id="KW-1133">Transmembrane helix</keyword>
<evidence type="ECO:0000313" key="13">
    <source>
        <dbReference type="EMBL" id="KAK8378714.1"/>
    </source>
</evidence>
<evidence type="ECO:0000256" key="10">
    <source>
        <dbReference type="ARBA" id="ARBA00030646"/>
    </source>
</evidence>
<dbReference type="EMBL" id="JARAKH010000044">
    <property type="protein sequence ID" value="KAK8378714.1"/>
    <property type="molecule type" value="Genomic_DNA"/>
</dbReference>
<comment type="subcellular location">
    <subcellularLocation>
        <location evidence="2">Cell membrane</location>
        <topology evidence="2">Multi-pass membrane protein</topology>
    </subcellularLocation>
</comment>
<keyword evidence="4" id="KW-0813">Transport</keyword>
<dbReference type="GO" id="GO:0015098">
    <property type="term" value="F:molybdate ion transmembrane transporter activity"/>
    <property type="evidence" value="ECO:0007669"/>
    <property type="project" value="InterPro"/>
</dbReference>
<feature type="transmembrane region" description="Helical" evidence="12">
    <location>
        <begin position="458"/>
        <end position="478"/>
    </location>
</feature>
<evidence type="ECO:0000256" key="6">
    <source>
        <dbReference type="ARBA" id="ARBA00022692"/>
    </source>
</evidence>
<evidence type="ECO:0000256" key="9">
    <source>
        <dbReference type="ARBA" id="ARBA00023136"/>
    </source>
</evidence>
<evidence type="ECO:0000256" key="7">
    <source>
        <dbReference type="ARBA" id="ARBA00022989"/>
    </source>
</evidence>
<evidence type="ECO:0000256" key="5">
    <source>
        <dbReference type="ARBA" id="ARBA00022475"/>
    </source>
</evidence>
<dbReference type="Pfam" id="PF05631">
    <property type="entry name" value="MFS_5"/>
    <property type="match status" value="1"/>
</dbReference>
<dbReference type="Gene3D" id="1.20.1250.20">
    <property type="entry name" value="MFS general substrate transporter like domains"/>
    <property type="match status" value="1"/>
</dbReference>
<dbReference type="InterPro" id="IPR008509">
    <property type="entry name" value="MOT2/MFSD5"/>
</dbReference>
<feature type="transmembrane region" description="Helical" evidence="12">
    <location>
        <begin position="367"/>
        <end position="386"/>
    </location>
</feature>
<name>A0AAW0SV05_SCYPA</name>
<dbReference type="Proteomes" id="UP001487740">
    <property type="component" value="Unassembled WGS sequence"/>
</dbReference>
<comment type="caution">
    <text evidence="13">The sequence shown here is derived from an EMBL/GenBank/DDBJ whole genome shotgun (WGS) entry which is preliminary data.</text>
</comment>
<dbReference type="SUPFAM" id="SSF103473">
    <property type="entry name" value="MFS general substrate transporter"/>
    <property type="match status" value="1"/>
</dbReference>
<evidence type="ECO:0000256" key="2">
    <source>
        <dbReference type="ARBA" id="ARBA00004651"/>
    </source>
</evidence>
<evidence type="ECO:0000256" key="12">
    <source>
        <dbReference type="SAM" id="Phobius"/>
    </source>
</evidence>
<keyword evidence="8" id="KW-0406">Ion transport</keyword>
<organism evidence="13 14">
    <name type="scientific">Scylla paramamosain</name>
    <name type="common">Mud crab</name>
    <dbReference type="NCBI Taxonomy" id="85552"/>
    <lineage>
        <taxon>Eukaryota</taxon>
        <taxon>Metazoa</taxon>
        <taxon>Ecdysozoa</taxon>
        <taxon>Arthropoda</taxon>
        <taxon>Crustacea</taxon>
        <taxon>Multicrustacea</taxon>
        <taxon>Malacostraca</taxon>
        <taxon>Eumalacostraca</taxon>
        <taxon>Eucarida</taxon>
        <taxon>Decapoda</taxon>
        <taxon>Pleocyemata</taxon>
        <taxon>Brachyura</taxon>
        <taxon>Eubrachyura</taxon>
        <taxon>Portunoidea</taxon>
        <taxon>Portunidae</taxon>
        <taxon>Portuninae</taxon>
        <taxon>Scylla</taxon>
    </lineage>
</organism>
<keyword evidence="6 12" id="KW-0812">Transmembrane</keyword>
<feature type="transmembrane region" description="Helical" evidence="12">
    <location>
        <begin position="334"/>
        <end position="355"/>
    </location>
</feature>
<evidence type="ECO:0000256" key="1">
    <source>
        <dbReference type="ARBA" id="ARBA00003019"/>
    </source>
</evidence>
<dbReference type="GO" id="GO:0005886">
    <property type="term" value="C:plasma membrane"/>
    <property type="evidence" value="ECO:0007669"/>
    <property type="project" value="UniProtKB-SubCell"/>
</dbReference>
<sequence length="502" mass="56583">MWQRVKEGRAVAGEVVWHTAVARHNWCRLREVVVVVVTETVDYFIVPQIGKVVIMEALIYGSFTVLALVALVFHVFAMKTKSQISSANNPHFKRFQHSFFLVYFMALFSDWLQGPYVYKLYQHYGYASNQIALLYVVGFASSVVFGTTTGPLADRFGRKKMALTFCVMYSFCCLTKLSSQFFWLFLGRVFGGISTSMLFSTFESWYVYEHTETHDFPSEWLTVTFSKATFWNGVLAINAGVFSNIFAESLGYGPVSPFMLSIPFLVMAGLIILKTWKENYGNQSLNLRRSCMDGLRSILFNETILYLGIVQSLFEANMYIFVFQWTPVLGGANPPLGMVFASFMVCIMIGSSLYSIMLAKKFTSEQLLVFAVMLATIAMTICIYSTGGGYLYLSFLAFLILEVGVGMYFPAIGYLRSQVIPEELRAGIMNWFRVPTNIITCASLLLVHNNTIISSTQAMFTVCTVMLLVAIIISLRFVRLFSSNKTPLPQSEDQVPLTKAEL</sequence>